<dbReference type="InterPro" id="IPR000620">
    <property type="entry name" value="EamA_dom"/>
</dbReference>
<evidence type="ECO:0000256" key="6">
    <source>
        <dbReference type="SAM" id="Phobius"/>
    </source>
</evidence>
<organism evidence="8 9">
    <name type="scientific">Rhodocyclus tenuis</name>
    <name type="common">Rhodospirillum tenue</name>
    <dbReference type="NCBI Taxonomy" id="1066"/>
    <lineage>
        <taxon>Bacteria</taxon>
        <taxon>Pseudomonadati</taxon>
        <taxon>Pseudomonadota</taxon>
        <taxon>Betaproteobacteria</taxon>
        <taxon>Rhodocyclales</taxon>
        <taxon>Rhodocyclaceae</taxon>
        <taxon>Rhodocyclus</taxon>
    </lineage>
</organism>
<feature type="transmembrane region" description="Helical" evidence="6">
    <location>
        <begin position="12"/>
        <end position="33"/>
    </location>
</feature>
<evidence type="ECO:0000313" key="8">
    <source>
        <dbReference type="EMBL" id="MBB4246508.1"/>
    </source>
</evidence>
<accession>A0A840G730</accession>
<evidence type="ECO:0000256" key="2">
    <source>
        <dbReference type="ARBA" id="ARBA00022475"/>
    </source>
</evidence>
<keyword evidence="5 6" id="KW-0472">Membrane</keyword>
<feature type="transmembrane region" description="Helical" evidence="6">
    <location>
        <begin position="192"/>
        <end position="211"/>
    </location>
</feature>
<comment type="subcellular location">
    <subcellularLocation>
        <location evidence="1">Cell membrane</location>
        <topology evidence="1">Multi-pass membrane protein</topology>
    </subcellularLocation>
</comment>
<dbReference type="Proteomes" id="UP000587070">
    <property type="component" value="Unassembled WGS sequence"/>
</dbReference>
<dbReference type="PANTHER" id="PTHR32322">
    <property type="entry name" value="INNER MEMBRANE TRANSPORTER"/>
    <property type="match status" value="1"/>
</dbReference>
<dbReference type="PANTHER" id="PTHR32322:SF18">
    <property type="entry name" value="S-ADENOSYLMETHIONINE_S-ADENOSYLHOMOCYSTEINE TRANSPORTER"/>
    <property type="match status" value="1"/>
</dbReference>
<protein>
    <submittedName>
        <fullName evidence="8">Drug/metabolite transporter (DMT)-like permease</fullName>
    </submittedName>
</protein>
<evidence type="ECO:0000259" key="7">
    <source>
        <dbReference type="Pfam" id="PF00892"/>
    </source>
</evidence>
<comment type="caution">
    <text evidence="8">The sequence shown here is derived from an EMBL/GenBank/DDBJ whole genome shotgun (WGS) entry which is preliminary data.</text>
</comment>
<dbReference type="Gene3D" id="1.10.3730.20">
    <property type="match status" value="2"/>
</dbReference>
<feature type="transmembrane region" description="Helical" evidence="6">
    <location>
        <begin position="45"/>
        <end position="63"/>
    </location>
</feature>
<dbReference type="InterPro" id="IPR050638">
    <property type="entry name" value="AA-Vitamin_Transporters"/>
</dbReference>
<evidence type="ECO:0000256" key="4">
    <source>
        <dbReference type="ARBA" id="ARBA00022989"/>
    </source>
</evidence>
<dbReference type="GO" id="GO:0005886">
    <property type="term" value="C:plasma membrane"/>
    <property type="evidence" value="ECO:0007669"/>
    <property type="project" value="UniProtKB-SubCell"/>
</dbReference>
<evidence type="ECO:0000313" key="9">
    <source>
        <dbReference type="Proteomes" id="UP000587070"/>
    </source>
</evidence>
<gene>
    <name evidence="8" type="ORF">GGD90_000865</name>
</gene>
<feature type="transmembrane region" description="Helical" evidence="6">
    <location>
        <begin position="256"/>
        <end position="275"/>
    </location>
</feature>
<feature type="domain" description="EamA" evidence="7">
    <location>
        <begin position="162"/>
        <end position="298"/>
    </location>
</feature>
<feature type="transmembrane region" description="Helical" evidence="6">
    <location>
        <begin position="162"/>
        <end position="180"/>
    </location>
</feature>
<feature type="transmembrane region" description="Helical" evidence="6">
    <location>
        <begin position="75"/>
        <end position="97"/>
    </location>
</feature>
<evidence type="ECO:0000256" key="5">
    <source>
        <dbReference type="ARBA" id="ARBA00023136"/>
    </source>
</evidence>
<dbReference type="OrthoDB" id="5186724at2"/>
<feature type="transmembrane region" description="Helical" evidence="6">
    <location>
        <begin position="131"/>
        <end position="150"/>
    </location>
</feature>
<dbReference type="Pfam" id="PF00892">
    <property type="entry name" value="EamA"/>
    <property type="match status" value="2"/>
</dbReference>
<proteinExistence type="predicted"/>
<feature type="domain" description="EamA" evidence="7">
    <location>
        <begin position="19"/>
        <end position="147"/>
    </location>
</feature>
<sequence length="321" mass="33366">MPQRSAASPAMPPAILAKLLGTAVFWGGTWIAGRVAVREVTPLAAASWRFFVAALILGALVLAREGMPRWNRRDWLTLLALGASGIFLYNICFLYGLQRIEAGRGALVVALTPAAVAAADWLLFRAPMSPAKATGIMLAMVGCLVVVTNGDPLRLFAGEVGSGEWLILGCVVLWAAYTFIGRVGTRTLTPLAMTFGASLTGWAMLTVAALVDGSLFAFDGAGWPGISSIVFLGLFGTALGFTWYAEAVEHIGATRASAFINLVPLCAVLLGALLLGERIGLAALVGGVIVVAGVTLTNRASARLVHAARAAPAPAKLEKPA</sequence>
<keyword evidence="2" id="KW-1003">Cell membrane</keyword>
<dbReference type="EMBL" id="JACIGE010000002">
    <property type="protein sequence ID" value="MBB4246508.1"/>
    <property type="molecule type" value="Genomic_DNA"/>
</dbReference>
<feature type="transmembrane region" description="Helical" evidence="6">
    <location>
        <begin position="281"/>
        <end position="300"/>
    </location>
</feature>
<keyword evidence="9" id="KW-1185">Reference proteome</keyword>
<feature type="transmembrane region" description="Helical" evidence="6">
    <location>
        <begin position="103"/>
        <end position="124"/>
    </location>
</feature>
<evidence type="ECO:0000256" key="3">
    <source>
        <dbReference type="ARBA" id="ARBA00022692"/>
    </source>
</evidence>
<keyword evidence="3 6" id="KW-0812">Transmembrane</keyword>
<dbReference type="AlphaFoldDB" id="A0A840G730"/>
<dbReference type="SUPFAM" id="SSF103481">
    <property type="entry name" value="Multidrug resistance efflux transporter EmrE"/>
    <property type="match status" value="2"/>
</dbReference>
<dbReference type="RefSeq" id="WP_153114573.1">
    <property type="nucleotide sequence ID" value="NZ_JACIGE010000002.1"/>
</dbReference>
<dbReference type="InterPro" id="IPR037185">
    <property type="entry name" value="EmrE-like"/>
</dbReference>
<feature type="transmembrane region" description="Helical" evidence="6">
    <location>
        <begin position="223"/>
        <end position="244"/>
    </location>
</feature>
<reference evidence="8 9" key="1">
    <citation type="submission" date="2020-08" db="EMBL/GenBank/DDBJ databases">
        <title>Genome sequencing of Purple Non-Sulfur Bacteria from various extreme environments.</title>
        <authorList>
            <person name="Mayer M."/>
        </authorList>
    </citation>
    <scope>NUCLEOTIDE SEQUENCE [LARGE SCALE GENOMIC DNA]</scope>
    <source>
        <strain evidence="8 9">2761</strain>
    </source>
</reference>
<evidence type="ECO:0000256" key="1">
    <source>
        <dbReference type="ARBA" id="ARBA00004651"/>
    </source>
</evidence>
<name>A0A840G730_RHOTE</name>
<keyword evidence="4 6" id="KW-1133">Transmembrane helix</keyword>